<keyword evidence="8" id="KW-1185">Reference proteome</keyword>
<dbReference type="InterPro" id="IPR015424">
    <property type="entry name" value="PyrdxlP-dep_Trfase"/>
</dbReference>
<keyword evidence="4 7" id="KW-0808">Transferase</keyword>
<dbReference type="InterPro" id="IPR051326">
    <property type="entry name" value="Kynurenine-oxoglutarate_AT"/>
</dbReference>
<gene>
    <name evidence="7" type="ORF">Sps_02660</name>
</gene>
<evidence type="ECO:0000256" key="1">
    <source>
        <dbReference type="ARBA" id="ARBA00001933"/>
    </source>
</evidence>
<evidence type="ECO:0000313" key="7">
    <source>
        <dbReference type="EMBL" id="AQS37812.1"/>
    </source>
</evidence>
<evidence type="ECO:0000256" key="3">
    <source>
        <dbReference type="ARBA" id="ARBA00022576"/>
    </source>
</evidence>
<dbReference type="Proteomes" id="UP000189545">
    <property type="component" value="Chromosome"/>
</dbReference>
<dbReference type="NCBIfam" id="NF006569">
    <property type="entry name" value="PRK09082.1"/>
    <property type="match status" value="1"/>
</dbReference>
<comment type="similarity">
    <text evidence="2">Belongs to the class-I pyridoxal-phosphate-dependent aminotransferase family.</text>
</comment>
<keyword evidence="5" id="KW-0663">Pyridoxal phosphate</keyword>
<evidence type="ECO:0000256" key="4">
    <source>
        <dbReference type="ARBA" id="ARBA00022679"/>
    </source>
</evidence>
<keyword evidence="3 7" id="KW-0032">Aminotransferase</keyword>
<dbReference type="Pfam" id="PF00155">
    <property type="entry name" value="Aminotran_1_2"/>
    <property type="match status" value="1"/>
</dbReference>
<dbReference type="PANTHER" id="PTHR43807:SF20">
    <property type="entry name" value="FI04487P"/>
    <property type="match status" value="1"/>
</dbReference>
<evidence type="ECO:0000259" key="6">
    <source>
        <dbReference type="Pfam" id="PF00155"/>
    </source>
</evidence>
<dbReference type="EC" id="2.6.1.-" evidence="7"/>
<dbReference type="InterPro" id="IPR015422">
    <property type="entry name" value="PyrdxlP-dep_Trfase_small"/>
</dbReference>
<dbReference type="OrthoDB" id="9803354at2"/>
<dbReference type="KEGG" id="spsw:Sps_02660"/>
<dbReference type="EMBL" id="CP014782">
    <property type="protein sequence ID" value="AQS37812.1"/>
    <property type="molecule type" value="Genomic_DNA"/>
</dbReference>
<dbReference type="AlphaFoldDB" id="A0A1S6HQN4"/>
<proteinExistence type="inferred from homology"/>
<dbReference type="RefSeq" id="WP_077752938.1">
    <property type="nucleotide sequence ID" value="NZ_CP014782.1"/>
</dbReference>
<dbReference type="PANTHER" id="PTHR43807">
    <property type="entry name" value="FI04487P"/>
    <property type="match status" value="1"/>
</dbReference>
<evidence type="ECO:0000313" key="8">
    <source>
        <dbReference type="Proteomes" id="UP000189545"/>
    </source>
</evidence>
<name>A0A1S6HQN4_9GAMM</name>
<dbReference type="Gene3D" id="3.40.640.10">
    <property type="entry name" value="Type I PLP-dependent aspartate aminotransferase-like (Major domain)"/>
    <property type="match status" value="1"/>
</dbReference>
<evidence type="ECO:0000256" key="5">
    <source>
        <dbReference type="ARBA" id="ARBA00022898"/>
    </source>
</evidence>
<dbReference type="STRING" id="225848.Sps_02660"/>
<dbReference type="FunFam" id="3.40.640.10:FF:000033">
    <property type="entry name" value="Aspartate aminotransferase"/>
    <property type="match status" value="1"/>
</dbReference>
<feature type="domain" description="Aminotransferase class I/classII large" evidence="6">
    <location>
        <begin position="30"/>
        <end position="380"/>
    </location>
</feature>
<dbReference type="GO" id="GO:0016212">
    <property type="term" value="F:kynurenine-oxoglutarate transaminase activity"/>
    <property type="evidence" value="ECO:0007669"/>
    <property type="project" value="TreeGrafter"/>
</dbReference>
<dbReference type="GO" id="GO:0005737">
    <property type="term" value="C:cytoplasm"/>
    <property type="evidence" value="ECO:0007669"/>
    <property type="project" value="TreeGrafter"/>
</dbReference>
<sequence>MKTLAHSSKLPHLGTSIFTYMSGLANQYNAINLSQGFPEFDAPKLLKQGLAKYCDQGFNQYAPSSGLAPLQTQIASLIGRKYGVDVNSKDTVTVTSGATEALFVAIQAITHLGDEIIIFDPAYDSYKPAIELAGGRAVHIPMQAPDYAINWPLVAAAITDKTRAIIINTPHNPSAKTLKQADFDELKALVIEHDLLIISDEVYEHITFEGTPHISVLSDAELFSRAFVISSFGKTFHCTGWKMGYCVAPETLTQEFRKIHQYITFSSFTPAQLALTDMLAEEPEHITALAPFYQHKRDVLVNALQNSRFTILPSEGTYFLLLDYSEISGLDDMSFCEYLVKEIGVAAIPLSVFYQTAPGDRVIRLCFAKEDRTLIQAAEKLSAL</sequence>
<organism evidence="7 8">
    <name type="scientific">Shewanella psychrophila</name>
    <dbReference type="NCBI Taxonomy" id="225848"/>
    <lineage>
        <taxon>Bacteria</taxon>
        <taxon>Pseudomonadati</taxon>
        <taxon>Pseudomonadota</taxon>
        <taxon>Gammaproteobacteria</taxon>
        <taxon>Alteromonadales</taxon>
        <taxon>Shewanellaceae</taxon>
        <taxon>Shewanella</taxon>
    </lineage>
</organism>
<reference evidence="7 8" key="1">
    <citation type="submission" date="2016-03" db="EMBL/GenBank/DDBJ databases">
        <title>Complete genome sequence of Shewanella psychrophila WP2, a deep sea bacterium isolated from west Pacific sediment.</title>
        <authorList>
            <person name="Xu G."/>
            <person name="Jian H."/>
        </authorList>
    </citation>
    <scope>NUCLEOTIDE SEQUENCE [LARGE SCALE GENOMIC DNA]</scope>
    <source>
        <strain evidence="7 8">WP2</strain>
    </source>
</reference>
<protein>
    <submittedName>
        <fullName evidence="7">2-keto-4-methylthiobutyrate aminotransferase apoenzyme</fullName>
        <ecNumber evidence="7">2.6.1.-</ecNumber>
    </submittedName>
</protein>
<dbReference type="InterPro" id="IPR015421">
    <property type="entry name" value="PyrdxlP-dep_Trfase_major"/>
</dbReference>
<dbReference type="CDD" id="cd00609">
    <property type="entry name" value="AAT_like"/>
    <property type="match status" value="1"/>
</dbReference>
<comment type="cofactor">
    <cofactor evidence="1">
        <name>pyridoxal 5'-phosphate</name>
        <dbReference type="ChEBI" id="CHEBI:597326"/>
    </cofactor>
</comment>
<dbReference type="SUPFAM" id="SSF53383">
    <property type="entry name" value="PLP-dependent transferases"/>
    <property type="match status" value="1"/>
</dbReference>
<dbReference type="GO" id="GO:0030170">
    <property type="term" value="F:pyridoxal phosphate binding"/>
    <property type="evidence" value="ECO:0007669"/>
    <property type="project" value="InterPro"/>
</dbReference>
<accession>A0A1S6HQN4</accession>
<dbReference type="InterPro" id="IPR004839">
    <property type="entry name" value="Aminotransferase_I/II_large"/>
</dbReference>
<dbReference type="Gene3D" id="3.90.1150.10">
    <property type="entry name" value="Aspartate Aminotransferase, domain 1"/>
    <property type="match status" value="1"/>
</dbReference>
<evidence type="ECO:0000256" key="2">
    <source>
        <dbReference type="ARBA" id="ARBA00007441"/>
    </source>
</evidence>